<organism evidence="3 4">
    <name type="scientific">Novosphingobium fluoreni</name>
    <dbReference type="NCBI Taxonomy" id="1391222"/>
    <lineage>
        <taxon>Bacteria</taxon>
        <taxon>Pseudomonadati</taxon>
        <taxon>Pseudomonadota</taxon>
        <taxon>Alphaproteobacteria</taxon>
        <taxon>Sphingomonadales</taxon>
        <taxon>Sphingomonadaceae</taxon>
        <taxon>Novosphingobium</taxon>
    </lineage>
</organism>
<name>A0A7W6FWV3_9SPHN</name>
<dbReference type="EMBL" id="JACIDY010000001">
    <property type="protein sequence ID" value="MBB3938613.1"/>
    <property type="molecule type" value="Genomic_DNA"/>
</dbReference>
<keyword evidence="4" id="KW-1185">Reference proteome</keyword>
<dbReference type="Gene3D" id="3.90.850.10">
    <property type="entry name" value="Fumarylacetoacetase-like, C-terminal domain"/>
    <property type="match status" value="1"/>
</dbReference>
<reference evidence="3 4" key="1">
    <citation type="submission" date="2020-08" db="EMBL/GenBank/DDBJ databases">
        <title>Genomic Encyclopedia of Type Strains, Phase IV (KMG-IV): sequencing the most valuable type-strain genomes for metagenomic binning, comparative biology and taxonomic classification.</title>
        <authorList>
            <person name="Goeker M."/>
        </authorList>
    </citation>
    <scope>NUCLEOTIDE SEQUENCE [LARGE SCALE GENOMIC DNA]</scope>
    <source>
        <strain evidence="3 4">DSM 27568</strain>
    </source>
</reference>
<evidence type="ECO:0000259" key="2">
    <source>
        <dbReference type="Pfam" id="PF01557"/>
    </source>
</evidence>
<dbReference type="InterPro" id="IPR050772">
    <property type="entry name" value="Hydratase-Decarb/MhpD_sf"/>
</dbReference>
<evidence type="ECO:0000313" key="4">
    <source>
        <dbReference type="Proteomes" id="UP000561459"/>
    </source>
</evidence>
<dbReference type="PANTHER" id="PTHR30143:SF0">
    <property type="entry name" value="2-KETO-4-PENTENOATE HYDRATASE"/>
    <property type="match status" value="1"/>
</dbReference>
<accession>A0A7W6FWV3</accession>
<proteinExistence type="predicted"/>
<sequence length="256" mass="26701">MSHVTDLAHALTDARARPEGVALPEELGLTDAYRVQADAFAQRAQALAGWKIGVTGTGIRQALGAEEPAAGRLATSDIVRAPVSAITIGDARETYVEGELVFEMARALLPQDAPFSPEQVAQATGALHVGIEIVTSRFVHDDLPLGLLIADNCMADRLFIGDRIADGWDDRFAALPVALSGPGAHRREGATADVFGNPLLAVTWLANWLAGQGLALEPGQWVSSGTCTGVTPAKAGDRVSVDLGGLGSATIEFVSE</sequence>
<gene>
    <name evidence="3" type="ORF">GGR39_000242</name>
</gene>
<dbReference type="PANTHER" id="PTHR30143">
    <property type="entry name" value="ACID HYDRATASE"/>
    <property type="match status" value="1"/>
</dbReference>
<evidence type="ECO:0000313" key="3">
    <source>
        <dbReference type="EMBL" id="MBB3938613.1"/>
    </source>
</evidence>
<dbReference type="Pfam" id="PF01557">
    <property type="entry name" value="FAA_hydrolase"/>
    <property type="match status" value="1"/>
</dbReference>
<dbReference type="InterPro" id="IPR011234">
    <property type="entry name" value="Fumarylacetoacetase-like_C"/>
</dbReference>
<keyword evidence="1" id="KW-0456">Lyase</keyword>
<evidence type="ECO:0000256" key="1">
    <source>
        <dbReference type="ARBA" id="ARBA00023239"/>
    </source>
</evidence>
<dbReference type="GO" id="GO:0008684">
    <property type="term" value="F:2-oxopent-4-enoate hydratase activity"/>
    <property type="evidence" value="ECO:0007669"/>
    <property type="project" value="TreeGrafter"/>
</dbReference>
<feature type="domain" description="Fumarylacetoacetase-like C-terminal" evidence="2">
    <location>
        <begin position="78"/>
        <end position="250"/>
    </location>
</feature>
<dbReference type="GO" id="GO:0005737">
    <property type="term" value="C:cytoplasm"/>
    <property type="evidence" value="ECO:0007669"/>
    <property type="project" value="TreeGrafter"/>
</dbReference>
<dbReference type="RefSeq" id="WP_183615532.1">
    <property type="nucleotide sequence ID" value="NZ_JACIDY010000001.1"/>
</dbReference>
<dbReference type="AlphaFoldDB" id="A0A7W6FWV3"/>
<protein>
    <submittedName>
        <fullName evidence="3">2-keto-4-pentenoate hydratase</fullName>
    </submittedName>
</protein>
<comment type="caution">
    <text evidence="3">The sequence shown here is derived from an EMBL/GenBank/DDBJ whole genome shotgun (WGS) entry which is preliminary data.</text>
</comment>
<dbReference type="InterPro" id="IPR036663">
    <property type="entry name" value="Fumarylacetoacetase_C_sf"/>
</dbReference>
<dbReference type="SUPFAM" id="SSF56529">
    <property type="entry name" value="FAH"/>
    <property type="match status" value="1"/>
</dbReference>
<dbReference type="Proteomes" id="UP000561459">
    <property type="component" value="Unassembled WGS sequence"/>
</dbReference>